<dbReference type="SUPFAM" id="SSF81296">
    <property type="entry name" value="E set domains"/>
    <property type="match status" value="1"/>
</dbReference>
<dbReference type="InterPro" id="IPR014756">
    <property type="entry name" value="Ig_E-set"/>
</dbReference>
<dbReference type="Gene3D" id="1.10.10.10">
    <property type="entry name" value="Winged helix-like DNA-binding domain superfamily/Winged helix DNA-binding domain"/>
    <property type="match status" value="1"/>
</dbReference>
<dbReference type="InterPro" id="IPR011545">
    <property type="entry name" value="DEAD/DEAH_box_helicase_dom"/>
</dbReference>
<organism evidence="8 9">
    <name type="scientific">Rickenella mellea</name>
    <dbReference type="NCBI Taxonomy" id="50990"/>
    <lineage>
        <taxon>Eukaryota</taxon>
        <taxon>Fungi</taxon>
        <taxon>Dikarya</taxon>
        <taxon>Basidiomycota</taxon>
        <taxon>Agaricomycotina</taxon>
        <taxon>Agaricomycetes</taxon>
        <taxon>Hymenochaetales</taxon>
        <taxon>Rickenellaceae</taxon>
        <taxon>Rickenella</taxon>
    </lineage>
</organism>
<dbReference type="InterPro" id="IPR057842">
    <property type="entry name" value="WH_MER3"/>
</dbReference>
<keyword evidence="3" id="KW-0347">Helicase</keyword>
<evidence type="ECO:0000256" key="5">
    <source>
        <dbReference type="SAM" id="MobiDB-lite"/>
    </source>
</evidence>
<name>A0A4R5XFZ4_9AGAM</name>
<dbReference type="GO" id="GO:0003676">
    <property type="term" value="F:nucleic acid binding"/>
    <property type="evidence" value="ECO:0007669"/>
    <property type="project" value="InterPro"/>
</dbReference>
<dbReference type="PANTHER" id="PTHR47961">
    <property type="entry name" value="DNA POLYMERASE THETA, PUTATIVE (AFU_ORTHOLOGUE AFUA_1G05260)-RELATED"/>
    <property type="match status" value="1"/>
</dbReference>
<evidence type="ECO:0000259" key="7">
    <source>
        <dbReference type="PROSITE" id="PS51194"/>
    </source>
</evidence>
<dbReference type="FunFam" id="1.10.10.10:FF:000024">
    <property type="entry name" value="U5 small nuclear ribonucleoprotein helicase"/>
    <property type="match status" value="1"/>
</dbReference>
<evidence type="ECO:0000313" key="9">
    <source>
        <dbReference type="Proteomes" id="UP000294933"/>
    </source>
</evidence>
<protein>
    <submittedName>
        <fullName evidence="8">Sec63-domain-containing protein</fullName>
    </submittedName>
</protein>
<dbReference type="Gene3D" id="2.60.40.150">
    <property type="entry name" value="C2 domain"/>
    <property type="match status" value="1"/>
</dbReference>
<evidence type="ECO:0000256" key="3">
    <source>
        <dbReference type="ARBA" id="ARBA00022806"/>
    </source>
</evidence>
<dbReference type="InterPro" id="IPR027417">
    <property type="entry name" value="P-loop_NTPase"/>
</dbReference>
<evidence type="ECO:0000259" key="6">
    <source>
        <dbReference type="PROSITE" id="PS51192"/>
    </source>
</evidence>
<dbReference type="InterPro" id="IPR036388">
    <property type="entry name" value="WH-like_DNA-bd_sf"/>
</dbReference>
<feature type="domain" description="Helicase C-terminal" evidence="7">
    <location>
        <begin position="358"/>
        <end position="581"/>
    </location>
</feature>
<feature type="domain" description="Helicase ATP-binding" evidence="6">
    <location>
        <begin position="157"/>
        <end position="347"/>
    </location>
</feature>
<dbReference type="VEuPathDB" id="FungiDB:BD410DRAFT_817737"/>
<gene>
    <name evidence="8" type="ORF">BD410DRAFT_817737</name>
</gene>
<dbReference type="GO" id="GO:0004386">
    <property type="term" value="F:helicase activity"/>
    <property type="evidence" value="ECO:0007669"/>
    <property type="project" value="UniProtKB-KW"/>
</dbReference>
<dbReference type="Gene3D" id="1.10.3380.10">
    <property type="entry name" value="Sec63 N-terminal domain-like domain"/>
    <property type="match status" value="1"/>
</dbReference>
<dbReference type="PROSITE" id="PS51194">
    <property type="entry name" value="HELICASE_CTER"/>
    <property type="match status" value="1"/>
</dbReference>
<dbReference type="PANTHER" id="PTHR47961:SF13">
    <property type="entry name" value="ACTIVATING SIGNAL COINTEGRATOR 1 COMPLEX SUBUNIT 3"/>
    <property type="match status" value="1"/>
</dbReference>
<dbReference type="InterPro" id="IPR003593">
    <property type="entry name" value="AAA+_ATPase"/>
</dbReference>
<keyword evidence="4" id="KW-0067">ATP-binding</keyword>
<reference evidence="8 9" key="1">
    <citation type="submission" date="2018-06" db="EMBL/GenBank/DDBJ databases">
        <title>A transcriptomic atlas of mushroom development highlights an independent origin of complex multicellularity.</title>
        <authorList>
            <consortium name="DOE Joint Genome Institute"/>
            <person name="Krizsan K."/>
            <person name="Almasi E."/>
            <person name="Merenyi Z."/>
            <person name="Sahu N."/>
            <person name="Viragh M."/>
            <person name="Koszo T."/>
            <person name="Mondo S."/>
            <person name="Kiss B."/>
            <person name="Balint B."/>
            <person name="Kues U."/>
            <person name="Barry K."/>
            <person name="Hegedus J.C."/>
            <person name="Henrissat B."/>
            <person name="Johnson J."/>
            <person name="Lipzen A."/>
            <person name="Ohm R."/>
            <person name="Nagy I."/>
            <person name="Pangilinan J."/>
            <person name="Yan J."/>
            <person name="Xiong Y."/>
            <person name="Grigoriev I.V."/>
            <person name="Hibbett D.S."/>
            <person name="Nagy L.G."/>
        </authorList>
    </citation>
    <scope>NUCLEOTIDE SEQUENCE [LARGE SCALE GENOMIC DNA]</scope>
    <source>
        <strain evidence="8 9">SZMC22713</strain>
    </source>
</reference>
<feature type="region of interest" description="Disordered" evidence="5">
    <location>
        <begin position="14"/>
        <end position="35"/>
    </location>
</feature>
<dbReference type="GO" id="GO:0016787">
    <property type="term" value="F:hydrolase activity"/>
    <property type="evidence" value="ECO:0007669"/>
    <property type="project" value="UniProtKB-KW"/>
</dbReference>
<dbReference type="FunFam" id="1.10.3380.10:FF:000001">
    <property type="entry name" value="U5 small nuclear ribonucleoprotein helicase"/>
    <property type="match status" value="1"/>
</dbReference>
<dbReference type="SMART" id="SM00973">
    <property type="entry name" value="Sec63"/>
    <property type="match status" value="1"/>
</dbReference>
<dbReference type="PROSITE" id="PS51192">
    <property type="entry name" value="HELICASE_ATP_BIND_1"/>
    <property type="match status" value="1"/>
</dbReference>
<dbReference type="GO" id="GO:0005524">
    <property type="term" value="F:ATP binding"/>
    <property type="evidence" value="ECO:0007669"/>
    <property type="project" value="UniProtKB-KW"/>
</dbReference>
<feature type="compositionally biased region" description="Polar residues" evidence="5">
    <location>
        <begin position="17"/>
        <end position="27"/>
    </location>
</feature>
<dbReference type="InterPro" id="IPR014001">
    <property type="entry name" value="Helicase_ATP-bd"/>
</dbReference>
<dbReference type="OrthoDB" id="5575at2759"/>
<evidence type="ECO:0000256" key="2">
    <source>
        <dbReference type="ARBA" id="ARBA00022801"/>
    </source>
</evidence>
<dbReference type="InterPro" id="IPR004179">
    <property type="entry name" value="Sec63-dom"/>
</dbReference>
<dbReference type="EMBL" id="ML170156">
    <property type="protein sequence ID" value="TDL29712.1"/>
    <property type="molecule type" value="Genomic_DNA"/>
</dbReference>
<dbReference type="SMART" id="SM00487">
    <property type="entry name" value="DEXDc"/>
    <property type="match status" value="2"/>
</dbReference>
<dbReference type="Pfam" id="PF00271">
    <property type="entry name" value="Helicase_C"/>
    <property type="match status" value="1"/>
</dbReference>
<evidence type="ECO:0000256" key="4">
    <source>
        <dbReference type="ARBA" id="ARBA00022840"/>
    </source>
</evidence>
<dbReference type="InterPro" id="IPR001650">
    <property type="entry name" value="Helicase_C-like"/>
</dbReference>
<dbReference type="Pfam" id="PF02889">
    <property type="entry name" value="Sec63"/>
    <property type="match status" value="1"/>
</dbReference>
<keyword evidence="9" id="KW-1185">Reference proteome</keyword>
<dbReference type="InterPro" id="IPR036390">
    <property type="entry name" value="WH_DNA-bd_sf"/>
</dbReference>
<sequence length="1473" mass="164309">MKLIPLDLSLNHDKMLSGSTKAPNQRQEYPRSKGKPFVNLSSEAARQRLEEDLKANAARPLFTGTAEEAPEILPHVYTSSSFSQGNIISHLGSKYLLPIDTTRTEHEDYEEVVIPPAKPVPPRTMERLIPVTELDHLAQGSFSGYSSLNRIQSIVYSTAYSTNENMLICAPTGAGKTDVAMLTILRVIDQHRSSSTKTSISSTIRHTEFKIIYVAPMKALASEIVRKLGKRLKWLSIRVRELTGDMQLTKAEIAETQIIVTTPEKWDVVTRKPTGEGDLVSMVKLLIIDEVHLLNEDRGAVIETIVARTLRMVESTQSLIRIVGLSATLPNYLDVADFLRVSHHKGLFFFDSSFRPIPLEQHFLGIKGKPGSQQSRKNLDRVTYEKVAALVNQGHQVMVFVHARKETVKAAMALKDSALTDGSIDEFSCQDHPTWSLFRRDIATSRNKEMKQLFDHGFGIHHAGMLRSDRNLMERLFEARAIKVLCCTATLAWGVNLPAHAVVIKGTQLYDSAHGKFVDLSVLDVLQIFGRAGRPGLETSGEGYICTTEDKLTHYLDAVTAQNPIESQFINGMDDSLNAEIALGTVANITEAVQWIGYTYLFVRMRKNPFLYGMAHDVRLDDPQLGQKRLSLVREKGRRLAEAGMVNFDDLSDTFAITDLGRIAAKYYIRAASIEIFNKEFRHKMTEADVLYVLSLSTEFNQIQLRENEVDELKSFMDNEDIVPCQVRGGTDTSQGKVNILLQAYISRRYPEDFALVSDMAYVAQNAGRIIRALLEISLSRKWAEASAVLLAMSKAVEKRMWPFENPLGQLEKELHTEVLYNVRRWADELSISELASKSAAELGQLIRLNERHGVAVLKAAKHFPTVDLSYELRPLTTDLLQITAHVRRSFEWGSRPSNAIEPFWLWIEGHDSEHILQLANLAFRQSTTVLDADFIIKIPAGESVTIRYVSDRWLGAEDEAHISLEDLIMPSRSSTFTQLLTLPFLMLDVVHDEALIGAMSPKIGQFNGIQTHCFWNIINSNQNALLCAPPSSGKSTMGYILALKTVRKMKADEWVLILSPKQSLVGEVVVNLTPFAGPLGIAVFPIVTLANIPAKKSKTIWIVTPRVLSALLFRKGAVNFIDGLRLVLCENLQLLDAEYELAVSALIHITQNLPVRFVGISDSLADPGSLATWLHVRSSASCIFKPSDREQALITVIQSFTIPQSMALLRAMVKPAHAAIQSAGAGGNAIIFVPSRGQCKVVAADLITQCAMANAMQGYLPGNLSVDDIEPYLARLQDHSLLDLVARGIGIFHEGISKNDRSLFLELYAEGVIRVLLVPRESCWSLRVRAAVVVVMGTQYIQVDDGNEDRRVKDYSLAEIMRMEGRAIHHMRSSRFYLFCQAEHRETLSTFLKEGGPLESTLQTSPVLQQWYSDRLRDGSILDKQQGIDALSFTFLARRMACNPLYYDANPGGLDESLSRLVDKLHTDVGPS</sequence>
<evidence type="ECO:0000313" key="8">
    <source>
        <dbReference type="EMBL" id="TDL29712.1"/>
    </source>
</evidence>
<dbReference type="STRING" id="50990.A0A4R5XFZ4"/>
<dbReference type="Pfam" id="PF00270">
    <property type="entry name" value="DEAD"/>
    <property type="match status" value="2"/>
</dbReference>
<dbReference type="SUPFAM" id="SSF158702">
    <property type="entry name" value="Sec63 N-terminal domain-like"/>
    <property type="match status" value="1"/>
</dbReference>
<dbReference type="SMART" id="SM00490">
    <property type="entry name" value="HELICc"/>
    <property type="match status" value="1"/>
</dbReference>
<keyword evidence="2" id="KW-0378">Hydrolase</keyword>
<dbReference type="FunFam" id="3.40.50.300:FF:000062">
    <property type="entry name" value="U5 small nuclear ribonucleoprotein helicase"/>
    <property type="match status" value="1"/>
</dbReference>
<dbReference type="SUPFAM" id="SSF46785">
    <property type="entry name" value="Winged helix' DNA-binding domain"/>
    <property type="match status" value="1"/>
</dbReference>
<dbReference type="SMART" id="SM00382">
    <property type="entry name" value="AAA"/>
    <property type="match status" value="2"/>
</dbReference>
<dbReference type="Pfam" id="PF23445">
    <property type="entry name" value="WHD_SNRNP200"/>
    <property type="match status" value="1"/>
</dbReference>
<keyword evidence="1" id="KW-0547">Nucleotide-binding</keyword>
<dbReference type="CDD" id="cd18020">
    <property type="entry name" value="DEXHc_ASCC3_1"/>
    <property type="match status" value="1"/>
</dbReference>
<accession>A0A4R5XFZ4</accession>
<dbReference type="CDD" id="cd18795">
    <property type="entry name" value="SF2_C_Ski2"/>
    <property type="match status" value="1"/>
</dbReference>
<dbReference type="SUPFAM" id="SSF52540">
    <property type="entry name" value="P-loop containing nucleoside triphosphate hydrolases"/>
    <property type="match status" value="4"/>
</dbReference>
<dbReference type="InterPro" id="IPR050474">
    <property type="entry name" value="Hel308_SKI2-like"/>
</dbReference>
<dbReference type="FunFam" id="3.40.50.300:FF:000102">
    <property type="entry name" value="RNA helicase, activating signal cointegrator 1"/>
    <property type="match status" value="1"/>
</dbReference>
<dbReference type="InterPro" id="IPR035892">
    <property type="entry name" value="C2_domain_sf"/>
</dbReference>
<proteinExistence type="predicted"/>
<dbReference type="Gene3D" id="3.40.50.300">
    <property type="entry name" value="P-loop containing nucleotide triphosphate hydrolases"/>
    <property type="match status" value="4"/>
</dbReference>
<evidence type="ECO:0000256" key="1">
    <source>
        <dbReference type="ARBA" id="ARBA00022741"/>
    </source>
</evidence>
<dbReference type="Proteomes" id="UP000294933">
    <property type="component" value="Unassembled WGS sequence"/>
</dbReference>